<reference evidence="3 4" key="1">
    <citation type="submission" date="2021-08" db="EMBL/GenBank/DDBJ databases">
        <title>Collinsella faecalis sp. nov. isolated from swine faeces.</title>
        <authorList>
            <person name="Oh B.S."/>
            <person name="Lee J.H."/>
        </authorList>
    </citation>
    <scope>NUCLEOTIDE SEQUENCE [LARGE SCALE GENOMIC DNA]</scope>
    <source>
        <strain evidence="3 4">AGMB00827</strain>
    </source>
</reference>
<accession>A0ABS7MK50</accession>
<evidence type="ECO:0000313" key="3">
    <source>
        <dbReference type="EMBL" id="MBY4796775.1"/>
    </source>
</evidence>
<dbReference type="EMBL" id="JAIMFO010000004">
    <property type="protein sequence ID" value="MBY4796775.1"/>
    <property type="molecule type" value="Genomic_DNA"/>
</dbReference>
<comment type="caution">
    <text evidence="3">The sequence shown here is derived from an EMBL/GenBank/DDBJ whole genome shotgun (WGS) entry which is preliminary data.</text>
</comment>
<feature type="signal peptide" evidence="2">
    <location>
        <begin position="1"/>
        <end position="25"/>
    </location>
</feature>
<feature type="chain" id="PRO_5047252558" evidence="2">
    <location>
        <begin position="26"/>
        <end position="83"/>
    </location>
</feature>
<organism evidence="3 4">
    <name type="scientific">Collinsella ureilytica</name>
    <dbReference type="NCBI Taxonomy" id="2869515"/>
    <lineage>
        <taxon>Bacteria</taxon>
        <taxon>Bacillati</taxon>
        <taxon>Actinomycetota</taxon>
        <taxon>Coriobacteriia</taxon>
        <taxon>Coriobacteriales</taxon>
        <taxon>Coriobacteriaceae</taxon>
        <taxon>Collinsella</taxon>
    </lineage>
</organism>
<evidence type="ECO:0000313" key="4">
    <source>
        <dbReference type="Proteomes" id="UP000700908"/>
    </source>
</evidence>
<name>A0ABS7MK50_9ACTN</name>
<protein>
    <submittedName>
        <fullName evidence="3">Phage holin</fullName>
    </submittedName>
</protein>
<gene>
    <name evidence="3" type="ORF">K6V98_00120</name>
</gene>
<dbReference type="RefSeq" id="WP_222198505.1">
    <property type="nucleotide sequence ID" value="NZ_JAIMFO010000004.1"/>
</dbReference>
<dbReference type="NCBIfam" id="TIGR01598">
    <property type="entry name" value="holin_phiLC3"/>
    <property type="match status" value="1"/>
</dbReference>
<keyword evidence="1" id="KW-1133">Transmembrane helix</keyword>
<keyword evidence="2" id="KW-0732">Signal</keyword>
<feature type="transmembrane region" description="Helical" evidence="1">
    <location>
        <begin position="43"/>
        <end position="61"/>
    </location>
</feature>
<evidence type="ECO:0000256" key="1">
    <source>
        <dbReference type="SAM" id="Phobius"/>
    </source>
</evidence>
<keyword evidence="4" id="KW-1185">Reference proteome</keyword>
<dbReference type="Pfam" id="PF04531">
    <property type="entry name" value="Phage_holin_1"/>
    <property type="match status" value="1"/>
</dbReference>
<sequence length="83" mass="8561">MINWKLRLKNKATLAALASAAVVFAANVATALGVTLPVGQEQAMAFVMSLLTVLAALGVITDPTTAGVGDSNRAMTYTEPKRG</sequence>
<keyword evidence="1" id="KW-0812">Transmembrane</keyword>
<dbReference type="Proteomes" id="UP000700908">
    <property type="component" value="Unassembled WGS sequence"/>
</dbReference>
<keyword evidence="1" id="KW-0472">Membrane</keyword>
<dbReference type="InterPro" id="IPR006485">
    <property type="entry name" value="Phage-like_holin"/>
</dbReference>
<proteinExistence type="predicted"/>
<evidence type="ECO:0000256" key="2">
    <source>
        <dbReference type="SAM" id="SignalP"/>
    </source>
</evidence>